<organism evidence="3">
    <name type="scientific">Phytophthora nicotianae</name>
    <name type="common">Potato buckeye rot agent</name>
    <name type="synonym">Phytophthora parasitica</name>
    <dbReference type="NCBI Taxonomy" id="4792"/>
    <lineage>
        <taxon>Eukaryota</taxon>
        <taxon>Sar</taxon>
        <taxon>Stramenopiles</taxon>
        <taxon>Oomycota</taxon>
        <taxon>Peronosporomycetes</taxon>
        <taxon>Peronosporales</taxon>
        <taxon>Peronosporaceae</taxon>
        <taxon>Phytophthora</taxon>
    </lineage>
</organism>
<protein>
    <recommendedName>
        <fullName evidence="2">Temptin Cys/Cys disulfide domain-containing protein</fullName>
    </recommendedName>
</protein>
<dbReference type="PANTHER" id="PTHR34737">
    <property type="entry name" value="EF-HAND DOMAIN-CONTAINING PROTEIN"/>
    <property type="match status" value="1"/>
</dbReference>
<sequence>VVESDPHFTLTAFTCLVLSYLLSTRSCGVLPGTSYSSMKTSFVTLLAASTGCVVLSPSAQAMPIFVSRIPNGENVPGVKALGHEDTIGEDTTRNVFGIAFEEVSMEWTKELCEADSDEDGQTNGQELGDPCCIWKEGDTALWTVGVSHPGDDSKTSDDSHWASLDCELVRADAEAKAEAEAEAEASKNSPDGGEDSEVDISMGDSDTSASTRTSISTTSLLLAATCIIPATLLMLW</sequence>
<dbReference type="Pfam" id="PF24784">
    <property type="entry name" value="Temptin_C"/>
    <property type="match status" value="1"/>
</dbReference>
<dbReference type="InterPro" id="IPR057626">
    <property type="entry name" value="S-S_Temptin"/>
</dbReference>
<dbReference type="InterPro" id="IPR055313">
    <property type="entry name" value="Temptin-like"/>
</dbReference>
<dbReference type="AlphaFoldDB" id="W2HFK2"/>
<reference evidence="3" key="1">
    <citation type="submission" date="2013-11" db="EMBL/GenBank/DDBJ databases">
        <title>The Genome Sequence of Phytophthora parasitica CJ02B3.</title>
        <authorList>
            <consortium name="The Broad Institute Genomics Platform"/>
            <person name="Russ C."/>
            <person name="Tyler B."/>
            <person name="Panabieres F."/>
            <person name="Shan W."/>
            <person name="Tripathy S."/>
            <person name="Grunwald N."/>
            <person name="Machado M."/>
            <person name="Johnson C.S."/>
            <person name="Arredondo F."/>
            <person name="Hong C."/>
            <person name="Coffey M."/>
            <person name="Young S.K."/>
            <person name="Zeng Q."/>
            <person name="Gargeya S."/>
            <person name="Fitzgerald M."/>
            <person name="Abouelleil A."/>
            <person name="Alvarado L."/>
            <person name="Chapman S.B."/>
            <person name="Gainer-Dewar J."/>
            <person name="Goldberg J."/>
            <person name="Griggs A."/>
            <person name="Gujja S."/>
            <person name="Hansen M."/>
            <person name="Howarth C."/>
            <person name="Imamovic A."/>
            <person name="Ireland A."/>
            <person name="Larimer J."/>
            <person name="McCowan C."/>
            <person name="Murphy C."/>
            <person name="Pearson M."/>
            <person name="Poon T.W."/>
            <person name="Priest M."/>
            <person name="Roberts A."/>
            <person name="Saif S."/>
            <person name="Shea T."/>
            <person name="Sykes S."/>
            <person name="Wortman J."/>
            <person name="Nusbaum C."/>
            <person name="Birren B."/>
        </authorList>
    </citation>
    <scope>NUCLEOTIDE SEQUENCE [LARGE SCALE GENOMIC DNA]</scope>
    <source>
        <strain evidence="3">CJ02B3</strain>
    </source>
</reference>
<dbReference type="VEuPathDB" id="FungiDB:PPTG_07653"/>
<dbReference type="Proteomes" id="UP000053236">
    <property type="component" value="Unassembled WGS sequence"/>
</dbReference>
<name>W2HFK2_PHYNI</name>
<evidence type="ECO:0000256" key="1">
    <source>
        <dbReference type="SAM" id="MobiDB-lite"/>
    </source>
</evidence>
<dbReference type="EMBL" id="KI684750">
    <property type="protein sequence ID" value="ETK94023.1"/>
    <property type="molecule type" value="Genomic_DNA"/>
</dbReference>
<accession>W2HFK2</accession>
<gene>
    <name evidence="3" type="ORF">L915_02865</name>
</gene>
<feature type="region of interest" description="Disordered" evidence="1">
    <location>
        <begin position="172"/>
        <end position="211"/>
    </location>
</feature>
<evidence type="ECO:0000259" key="2">
    <source>
        <dbReference type="Pfam" id="PF24784"/>
    </source>
</evidence>
<feature type="non-terminal residue" evidence="3">
    <location>
        <position position="1"/>
    </location>
</feature>
<evidence type="ECO:0000313" key="3">
    <source>
        <dbReference type="EMBL" id="ETK94023.1"/>
    </source>
</evidence>
<dbReference type="PANTHER" id="PTHR34737:SF2">
    <property type="entry name" value="EF-HAND DOMAIN-CONTAINING PROTEIN"/>
    <property type="match status" value="1"/>
</dbReference>
<feature type="domain" description="Temptin Cys/Cys disulfide" evidence="2">
    <location>
        <begin position="60"/>
        <end position="151"/>
    </location>
</feature>
<proteinExistence type="predicted"/>